<dbReference type="InterPro" id="IPR019714">
    <property type="entry name" value="2-haloacid_dehalogenase_DehI"/>
</dbReference>
<dbReference type="InterPro" id="IPR029032">
    <property type="entry name" value="AhpD-like"/>
</dbReference>
<organism evidence="2 3">
    <name type="scientific">Halorussus aquaticus</name>
    <dbReference type="NCBI Taxonomy" id="2953748"/>
    <lineage>
        <taxon>Archaea</taxon>
        <taxon>Methanobacteriati</taxon>
        <taxon>Methanobacteriota</taxon>
        <taxon>Stenosarchaea group</taxon>
        <taxon>Halobacteria</taxon>
        <taxon>Halobacteriales</taxon>
        <taxon>Haladaptataceae</taxon>
        <taxon>Halorussus</taxon>
    </lineage>
</organism>
<proteinExistence type="predicted"/>
<protein>
    <submittedName>
        <fullName evidence="2">Halocarboxylic acid dehydrogenase DehI family protein</fullName>
    </submittedName>
</protein>
<dbReference type="Gene3D" id="1.20.1290.10">
    <property type="entry name" value="AhpD-like"/>
    <property type="match status" value="1"/>
</dbReference>
<feature type="region of interest" description="Disordered" evidence="1">
    <location>
        <begin position="134"/>
        <end position="171"/>
    </location>
</feature>
<reference evidence="2 3" key="1">
    <citation type="journal article" date="2019" name="Int. J. Syst. Evol. Microbiol.">
        <title>The Global Catalogue of Microorganisms (GCM) 10K type strain sequencing project: providing services to taxonomists for standard genome sequencing and annotation.</title>
        <authorList>
            <consortium name="The Broad Institute Genomics Platform"/>
            <consortium name="The Broad Institute Genome Sequencing Center for Infectious Disease"/>
            <person name="Wu L."/>
            <person name="Ma J."/>
        </authorList>
    </citation>
    <scope>NUCLEOTIDE SEQUENCE [LARGE SCALE GENOMIC DNA]</scope>
    <source>
        <strain evidence="2 3">XZYJ18</strain>
    </source>
</reference>
<dbReference type="EMBL" id="JBHSHT010000002">
    <property type="protein sequence ID" value="MFC4825334.1"/>
    <property type="molecule type" value="Genomic_DNA"/>
</dbReference>
<keyword evidence="3" id="KW-1185">Reference proteome</keyword>
<evidence type="ECO:0000313" key="2">
    <source>
        <dbReference type="EMBL" id="MFC4825334.1"/>
    </source>
</evidence>
<dbReference type="GeneID" id="73043952"/>
<gene>
    <name evidence="2" type="ORF">ACFO9K_13810</name>
</gene>
<accession>A0ABD5Q5Z3</accession>
<name>A0ABD5Q5Z3_9EURY</name>
<dbReference type="RefSeq" id="WP_254268978.1">
    <property type="nucleotide sequence ID" value="NZ_CP100400.1"/>
</dbReference>
<dbReference type="Pfam" id="PF10778">
    <property type="entry name" value="DehI"/>
    <property type="match status" value="1"/>
</dbReference>
<dbReference type="Proteomes" id="UP001595945">
    <property type="component" value="Unassembled WGS sequence"/>
</dbReference>
<evidence type="ECO:0000313" key="3">
    <source>
        <dbReference type="Proteomes" id="UP001595945"/>
    </source>
</evidence>
<comment type="caution">
    <text evidence="2">The sequence shown here is derived from an EMBL/GenBank/DDBJ whole genome shotgun (WGS) entry which is preliminary data.</text>
</comment>
<sequence length="311" mass="35294">MDTTKQLYEQEATGWKRGLYDDIQRTFRAPVVNWIFRTLMANRPDFLRYLWGQVKPVFQTRAFGRYTVRYRDAILSAVESEGPIPRFRREEVDVRPAEYRELRGQLDTFDVVAPRLALLFELSDRLLHDDPVGEEWVGEESAGENSDGGDRRRDAGRGATAPLPPWLDADRGLSPTLGTAAELGGDAADVVSEIEAFHGLGDTLPSVYRCLVQWPGYLTAAWPESKPLLESDAFEEGRERADELTAEFVSRLPYVPRLRPEDLRRRGMDDETVEDVQQLFRRFDTGPVETVLPAIALHAETVGAAGRREWD</sequence>
<dbReference type="AlphaFoldDB" id="A0ABD5Q5Z3"/>
<evidence type="ECO:0000256" key="1">
    <source>
        <dbReference type="SAM" id="MobiDB-lite"/>
    </source>
</evidence>